<dbReference type="RefSeq" id="WP_089880382.1">
    <property type="nucleotide sequence ID" value="NZ_FOYS01000003.1"/>
</dbReference>
<keyword evidence="1" id="KW-0472">Membrane</keyword>
<keyword evidence="1" id="KW-0812">Transmembrane</keyword>
<feature type="transmembrane region" description="Helical" evidence="1">
    <location>
        <begin position="25"/>
        <end position="50"/>
    </location>
</feature>
<reference evidence="3" key="1">
    <citation type="submission" date="2016-10" db="EMBL/GenBank/DDBJ databases">
        <authorList>
            <person name="Varghese N."/>
            <person name="Submissions S."/>
        </authorList>
    </citation>
    <scope>NUCLEOTIDE SEQUENCE [LARGE SCALE GENOMIC DNA]</scope>
    <source>
        <strain evidence="3">CGMCC 1.8711</strain>
    </source>
</reference>
<protein>
    <submittedName>
        <fullName evidence="2">Uncharacterized protein</fullName>
    </submittedName>
</protein>
<dbReference type="AlphaFoldDB" id="A0A1I6HEE5"/>
<evidence type="ECO:0000313" key="3">
    <source>
        <dbReference type="Proteomes" id="UP000243250"/>
    </source>
</evidence>
<keyword evidence="1" id="KW-1133">Transmembrane helix</keyword>
<dbReference type="Proteomes" id="UP000243250">
    <property type="component" value="Unassembled WGS sequence"/>
</dbReference>
<dbReference type="OrthoDB" id="382274at2157"/>
<keyword evidence="3" id="KW-1185">Reference proteome</keyword>
<organism evidence="2 3">
    <name type="scientific">Halogeometricum limi</name>
    <dbReference type="NCBI Taxonomy" id="555875"/>
    <lineage>
        <taxon>Archaea</taxon>
        <taxon>Methanobacteriati</taxon>
        <taxon>Methanobacteriota</taxon>
        <taxon>Stenosarchaea group</taxon>
        <taxon>Halobacteria</taxon>
        <taxon>Halobacteriales</taxon>
        <taxon>Haloferacaceae</taxon>
        <taxon>Halogeometricum</taxon>
    </lineage>
</organism>
<dbReference type="STRING" id="555875.SAMN04488124_2118"/>
<accession>A0A1I6HEE5</accession>
<feature type="transmembrane region" description="Helical" evidence="1">
    <location>
        <begin position="56"/>
        <end position="78"/>
    </location>
</feature>
<gene>
    <name evidence="2" type="ORF">SAMN04488124_2118</name>
</gene>
<name>A0A1I6HEE5_9EURY</name>
<evidence type="ECO:0000256" key="1">
    <source>
        <dbReference type="SAM" id="Phobius"/>
    </source>
</evidence>
<proteinExistence type="predicted"/>
<dbReference type="EMBL" id="FOYS01000003">
    <property type="protein sequence ID" value="SFR52667.1"/>
    <property type="molecule type" value="Genomic_DNA"/>
</dbReference>
<sequence>MTSPRPQTIREQLDAAGAPTHRDPVVLLVCYCILSVACLLAFGAVASLVAPSIQSPAVFAGLFLVGLPVTFALPGIFFRRIVAALGGR</sequence>
<evidence type="ECO:0000313" key="2">
    <source>
        <dbReference type="EMBL" id="SFR52667.1"/>
    </source>
</evidence>